<keyword evidence="4" id="KW-1185">Reference proteome</keyword>
<protein>
    <recommendedName>
        <fullName evidence="2">Novel STAND NTPase 3 domain-containing protein</fullName>
    </recommendedName>
</protein>
<gene>
    <name evidence="3" type="ORF">FBZ96_102811</name>
</gene>
<dbReference type="Proteomes" id="UP000319949">
    <property type="component" value="Unassembled WGS sequence"/>
</dbReference>
<evidence type="ECO:0000259" key="2">
    <source>
        <dbReference type="Pfam" id="PF20720"/>
    </source>
</evidence>
<accession>A0A560E4R8</accession>
<organism evidence="3 4">
    <name type="scientific">Bradyrhizobium stylosanthis</name>
    <dbReference type="NCBI Taxonomy" id="1803665"/>
    <lineage>
        <taxon>Bacteria</taxon>
        <taxon>Pseudomonadati</taxon>
        <taxon>Pseudomonadota</taxon>
        <taxon>Alphaproteobacteria</taxon>
        <taxon>Hyphomicrobiales</taxon>
        <taxon>Nitrobacteraceae</taxon>
        <taxon>Bradyrhizobium</taxon>
    </lineage>
</organism>
<dbReference type="Pfam" id="PF20720">
    <property type="entry name" value="nSTAND3"/>
    <property type="match status" value="1"/>
</dbReference>
<dbReference type="InterPro" id="IPR049050">
    <property type="entry name" value="nSTAND3"/>
</dbReference>
<evidence type="ECO:0000256" key="1">
    <source>
        <dbReference type="SAM" id="MobiDB-lite"/>
    </source>
</evidence>
<proteinExistence type="predicted"/>
<feature type="compositionally biased region" description="Basic and acidic residues" evidence="1">
    <location>
        <begin position="758"/>
        <end position="779"/>
    </location>
</feature>
<feature type="region of interest" description="Disordered" evidence="1">
    <location>
        <begin position="758"/>
        <end position="809"/>
    </location>
</feature>
<evidence type="ECO:0000313" key="3">
    <source>
        <dbReference type="EMBL" id="TWB04336.1"/>
    </source>
</evidence>
<dbReference type="InterPro" id="IPR027417">
    <property type="entry name" value="P-loop_NTPase"/>
</dbReference>
<comment type="caution">
    <text evidence="3">The sequence shown here is derived from an EMBL/GenBank/DDBJ whole genome shotgun (WGS) entry which is preliminary data.</text>
</comment>
<dbReference type="AlphaFoldDB" id="A0A560E4R8"/>
<dbReference type="SUPFAM" id="SSF52540">
    <property type="entry name" value="P-loop containing nucleoside triphosphate hydrolases"/>
    <property type="match status" value="1"/>
</dbReference>
<name>A0A560E4R8_9BRAD</name>
<dbReference type="EMBL" id="VITK01000002">
    <property type="protein sequence ID" value="TWB04336.1"/>
    <property type="molecule type" value="Genomic_DNA"/>
</dbReference>
<feature type="compositionally biased region" description="Polar residues" evidence="1">
    <location>
        <begin position="784"/>
        <end position="799"/>
    </location>
</feature>
<feature type="domain" description="Novel STAND NTPase 3" evidence="2">
    <location>
        <begin position="236"/>
        <end position="393"/>
    </location>
</feature>
<evidence type="ECO:0000313" key="4">
    <source>
        <dbReference type="Proteomes" id="UP000319949"/>
    </source>
</evidence>
<sequence>MCVAPRLFETKRASYFFQNFELRMSELSAPSDATASKLNLGVARARPKVQAQQIDYALHTLGWASFQDLCASVFEVVFSRPVAVYSKTHDGGRDGSFKGFVNWPLDPNETRDSTLQTKHVSRPDTSLTLAHLAEERKKVQSLVQMGRAHSYVVMTNATVTATEARKIEDAFISDGVLEFSILGRDWINKKIHENAKIRATVPRLYGLGDLSWIVDERAIAQAMEVLGSLGNDMRCYVRTKAHLKSVDALLKHGFVLLIGEPAAGKSTIAANLAMAAIDISGCDVVRVTGPSDIVKHWNPHEKDRFFWVDDAFGSTQYNQDSADQWNKVLPTMAAALKCGNRFVLTSRDYIWRRARQDLKVESFKPLLEGRVVIYTEELTKSEKERILYNHIKFGDQPPFRRLQMKPQLESIAALPNFKPEIARRLGNSLFTRDLDWTPDGLKKFVDAPRQFLGDVIRQLDPAARAAVALIFLNGGRVASPIADDKSVRMIETTLGVSRPAIKPAMEHLNNTLFLHIVESGQTYWTYKHPTISDAYAELISAQPELIDIYLRGAKLTSILQEVVYGTKTIKGAKLRVPRKLYGVLASRLQEAQPRAQRLFLLTRTDSEFRKKYLKLNTQALSYEIGFGNPLVRDVQSQFFVCAGREGLLSKADHRHIVEQFKHEIINFGDVTFLLDDDYIEFLGPKALSELMETARLDLAPRYAEFVSGFAGECDEDDPESFFDDNVQALEALEALFPDDSEIVGHVQAAHAVIDETVNEVKERSTQSDDDDSWRYDGEHYSGASYRSTPSTTPSFSLNRPHSIFDDIDK</sequence>
<reference evidence="3 4" key="1">
    <citation type="submission" date="2019-06" db="EMBL/GenBank/DDBJ databases">
        <title>Genomic Encyclopedia of Type Strains, Phase IV (KMG-V): Genome sequencing to study the core and pangenomes of soil and plant-associated prokaryotes.</title>
        <authorList>
            <person name="Whitman W."/>
        </authorList>
    </citation>
    <scope>NUCLEOTIDE SEQUENCE [LARGE SCALE GENOMIC DNA]</scope>
    <source>
        <strain evidence="3 4">BR 510</strain>
    </source>
</reference>